<evidence type="ECO:0000256" key="3">
    <source>
        <dbReference type="ARBA" id="ARBA00022603"/>
    </source>
</evidence>
<evidence type="ECO:0000313" key="7">
    <source>
        <dbReference type="EMBL" id="SNX73111.1"/>
    </source>
</evidence>
<dbReference type="EMBL" id="OAOQ01000014">
    <property type="protein sequence ID" value="SNX73111.1"/>
    <property type="molecule type" value="Genomic_DNA"/>
</dbReference>
<dbReference type="SUPFAM" id="SSF53335">
    <property type="entry name" value="S-adenosyl-L-methionine-dependent methyltransferases"/>
    <property type="match status" value="1"/>
</dbReference>
<comment type="similarity">
    <text evidence="1">Belongs to the N(4)/N(6)-methyltransferase family.</text>
</comment>
<dbReference type="InterPro" id="IPR002052">
    <property type="entry name" value="DNA_methylase_N6_adenine_CS"/>
</dbReference>
<dbReference type="OrthoDB" id="9816043at2"/>
<protein>
    <recommendedName>
        <fullName evidence="2">site-specific DNA-methyltransferase (adenine-specific)</fullName>
        <ecNumber evidence="2">2.1.1.72</ecNumber>
    </recommendedName>
</protein>
<gene>
    <name evidence="7" type="ORF">SAMN05878503_11438</name>
</gene>
<name>A0A285CZY0_9RHOB</name>
<evidence type="ECO:0000259" key="6">
    <source>
        <dbReference type="Pfam" id="PF01555"/>
    </source>
</evidence>
<accession>A0A285CZY0</accession>
<dbReference type="GO" id="GO:0032259">
    <property type="term" value="P:methylation"/>
    <property type="evidence" value="ECO:0007669"/>
    <property type="project" value="UniProtKB-KW"/>
</dbReference>
<evidence type="ECO:0000313" key="8">
    <source>
        <dbReference type="Proteomes" id="UP000219467"/>
    </source>
</evidence>
<evidence type="ECO:0000256" key="2">
    <source>
        <dbReference type="ARBA" id="ARBA00011900"/>
    </source>
</evidence>
<dbReference type="EC" id="2.1.1.72" evidence="2"/>
<keyword evidence="8" id="KW-1185">Reference proteome</keyword>
<organism evidence="7 8">
    <name type="scientific">Cereibacter ovatus</name>
    <dbReference type="NCBI Taxonomy" id="439529"/>
    <lineage>
        <taxon>Bacteria</taxon>
        <taxon>Pseudomonadati</taxon>
        <taxon>Pseudomonadota</taxon>
        <taxon>Alphaproteobacteria</taxon>
        <taxon>Rhodobacterales</taxon>
        <taxon>Paracoccaceae</taxon>
        <taxon>Cereibacter</taxon>
    </lineage>
</organism>
<dbReference type="InterPro" id="IPR002941">
    <property type="entry name" value="DNA_methylase_N4/N6"/>
</dbReference>
<dbReference type="InterPro" id="IPR029063">
    <property type="entry name" value="SAM-dependent_MTases_sf"/>
</dbReference>
<dbReference type="Pfam" id="PF01555">
    <property type="entry name" value="N6_N4_Mtase"/>
    <property type="match status" value="1"/>
</dbReference>
<comment type="catalytic activity">
    <reaction evidence="5">
        <text>a 2'-deoxyadenosine in DNA + S-adenosyl-L-methionine = an N(6)-methyl-2'-deoxyadenosine in DNA + S-adenosyl-L-homocysteine + H(+)</text>
        <dbReference type="Rhea" id="RHEA:15197"/>
        <dbReference type="Rhea" id="RHEA-COMP:12418"/>
        <dbReference type="Rhea" id="RHEA-COMP:12419"/>
        <dbReference type="ChEBI" id="CHEBI:15378"/>
        <dbReference type="ChEBI" id="CHEBI:57856"/>
        <dbReference type="ChEBI" id="CHEBI:59789"/>
        <dbReference type="ChEBI" id="CHEBI:90615"/>
        <dbReference type="ChEBI" id="CHEBI:90616"/>
        <dbReference type="EC" id="2.1.1.72"/>
    </reaction>
</comment>
<keyword evidence="4 7" id="KW-0808">Transferase</keyword>
<evidence type="ECO:0000256" key="5">
    <source>
        <dbReference type="ARBA" id="ARBA00047942"/>
    </source>
</evidence>
<dbReference type="Gene3D" id="3.40.50.150">
    <property type="entry name" value="Vaccinia Virus protein VP39"/>
    <property type="match status" value="1"/>
</dbReference>
<evidence type="ECO:0000256" key="1">
    <source>
        <dbReference type="ARBA" id="ARBA00006594"/>
    </source>
</evidence>
<feature type="domain" description="DNA methylase N-4/N-6" evidence="6">
    <location>
        <begin position="156"/>
        <end position="265"/>
    </location>
</feature>
<dbReference type="GO" id="GO:0008170">
    <property type="term" value="F:N-methyltransferase activity"/>
    <property type="evidence" value="ECO:0007669"/>
    <property type="project" value="InterPro"/>
</dbReference>
<keyword evidence="3 7" id="KW-0489">Methyltransferase</keyword>
<sequence>MAAIHDLLNQITDPKLRERITREWEAATRHKKFGLVFEQHLPEVVPIYSAKPRKGDLVAKRSGSLNETWRVRRIEGGTAHLMKPRQAGDKESAGERMTLPVAELVVVKQFGDPIFPTLTPMDAVQNGPADAPWHTLIEADNYHALQLLEYLYAGKVDCIYIDPPYNSGARDWKYNNDFVDRADSWRHSKWLSMMQKRLQLAKRLLKPLTGVLIVTIDENELFNLGVLLSECFPEYLRQMVTIVINPKGTGKANFARVEEQAIYCFPNVEGGVAQGISLDHAADEEGNESEEDVDEEVTIDASDRSHLNPVFAHLWEKRHARRRGSESSYRHQRWNQFYPIYIDESAGKVVRTGPSIPLGQEPDFSLDPDGLKPIWPIDHDGNHRCWRFVSPKMQELIDSERVVLGKFNKKKKTWTINIWERKPNKTKVKTVWWDTLHDAGTHGTTLLHKVLNKRGIFAFPKSVYAVRDSLLPIIGDRKDALIVDFFAGSGTTLNAVTLINDIDQGNRRCLLVTNNEVSAKEAAALSNDGFDPGHVKWERHGVCRSVTWPRTKFTVLGKRDDGSELSGEFLTGRLVEKEKRRTYRHAAFVSPSDLIVEAGLQGAAAKKAHRAAHKKKLALVAMIEALPQSSVTLGCRFIVSEDHTASVLFEPDAAAEWLEALEDKDHISDFYIVAGDEKQFKALKAQVDDLLGPLIVQDEEKRPMSAGFPANVAYFKLDFLDKDRVELGAAFREILPLLWMKSGAIGPSPTLPEGPLPDVFVPESSPFAVLLNETRVTAFREALLAREALRHVYVVTDAEEAFRAISGELRIALIARNPDVEFVQLYRDYLVNFTINTRAEDAAAGIGGVA</sequence>
<proteinExistence type="inferred from homology"/>
<dbReference type="Proteomes" id="UP000219467">
    <property type="component" value="Unassembled WGS sequence"/>
</dbReference>
<evidence type="ECO:0000256" key="4">
    <source>
        <dbReference type="ARBA" id="ARBA00022679"/>
    </source>
</evidence>
<dbReference type="AlphaFoldDB" id="A0A285CZY0"/>
<reference evidence="8" key="1">
    <citation type="submission" date="2017-08" db="EMBL/GenBank/DDBJ databases">
        <authorList>
            <person name="Varghese N."/>
            <person name="Submissions S."/>
        </authorList>
    </citation>
    <scope>NUCLEOTIDE SEQUENCE [LARGE SCALE GENOMIC DNA]</scope>
    <source>
        <strain evidence="8">JA234</strain>
    </source>
</reference>
<dbReference type="PROSITE" id="PS00092">
    <property type="entry name" value="N6_MTASE"/>
    <property type="match status" value="1"/>
</dbReference>
<dbReference type="GO" id="GO:0009007">
    <property type="term" value="F:site-specific DNA-methyltransferase (adenine-specific) activity"/>
    <property type="evidence" value="ECO:0007669"/>
    <property type="project" value="UniProtKB-EC"/>
</dbReference>
<dbReference type="GO" id="GO:0003677">
    <property type="term" value="F:DNA binding"/>
    <property type="evidence" value="ECO:0007669"/>
    <property type="project" value="InterPro"/>
</dbReference>